<proteinExistence type="predicted"/>
<organism evidence="2 3">
    <name type="scientific">Spermophilus dauricus</name>
    <name type="common">Daurian ground squirrel</name>
    <dbReference type="NCBI Taxonomy" id="99837"/>
    <lineage>
        <taxon>Eukaryota</taxon>
        <taxon>Metazoa</taxon>
        <taxon>Chordata</taxon>
        <taxon>Craniata</taxon>
        <taxon>Vertebrata</taxon>
        <taxon>Euteleostomi</taxon>
        <taxon>Mammalia</taxon>
        <taxon>Eutheria</taxon>
        <taxon>Euarchontoglires</taxon>
        <taxon>Glires</taxon>
        <taxon>Rodentia</taxon>
        <taxon>Sciuromorpha</taxon>
        <taxon>Sciuridae</taxon>
        <taxon>Xerinae</taxon>
        <taxon>Marmotini</taxon>
        <taxon>Spermophilus</taxon>
    </lineage>
</organism>
<feature type="region of interest" description="Disordered" evidence="1">
    <location>
        <begin position="99"/>
        <end position="128"/>
    </location>
</feature>
<feature type="compositionally biased region" description="Basic and acidic residues" evidence="1">
    <location>
        <begin position="1"/>
        <end position="11"/>
    </location>
</feature>
<reference evidence="2" key="1">
    <citation type="submission" date="2025-08" db="UniProtKB">
        <authorList>
            <consortium name="Ensembl"/>
        </authorList>
    </citation>
    <scope>IDENTIFICATION</scope>
</reference>
<sequence>MEGERGEDRKTGTGGGEMLPAEHRATPESAGRARLPAALSAAKAPPSTACAPEPLSAPRWRTAFPRRFPGAGSPPGCPHSRLRLGFQLPAAAHSLTSANPRLAGTRVEPLPTAGAPLGDEGGVATPRGKSISSEHLCVLSGGSLSHVAPASRAAGSSPRSRQAQASTVGPFQCGQCACIREKITWGMPQAGGAG</sequence>
<evidence type="ECO:0000313" key="2">
    <source>
        <dbReference type="Ensembl" id="ENSSDAP00000002076.1"/>
    </source>
</evidence>
<reference evidence="2" key="2">
    <citation type="submission" date="2025-09" db="UniProtKB">
        <authorList>
            <consortium name="Ensembl"/>
        </authorList>
    </citation>
    <scope>IDENTIFICATION</scope>
</reference>
<dbReference type="Ensembl" id="ENSSDAT00000002397.1">
    <property type="protein sequence ID" value="ENSSDAP00000002076.1"/>
    <property type="gene ID" value="ENSSDAG00000002011.1"/>
</dbReference>
<feature type="compositionally biased region" description="Low complexity" evidence="1">
    <location>
        <begin position="29"/>
        <end position="49"/>
    </location>
</feature>
<protein>
    <submittedName>
        <fullName evidence="2">Uncharacterized protein</fullName>
    </submittedName>
</protein>
<evidence type="ECO:0000313" key="3">
    <source>
        <dbReference type="Proteomes" id="UP000694422"/>
    </source>
</evidence>
<dbReference type="Proteomes" id="UP000694422">
    <property type="component" value="Unplaced"/>
</dbReference>
<evidence type="ECO:0000256" key="1">
    <source>
        <dbReference type="SAM" id="MobiDB-lite"/>
    </source>
</evidence>
<name>A0A8C9P140_SPEDA</name>
<dbReference type="AlphaFoldDB" id="A0A8C9P140"/>
<accession>A0A8C9P140</accession>
<feature type="region of interest" description="Disordered" evidence="1">
    <location>
        <begin position="1"/>
        <end position="57"/>
    </location>
</feature>
<keyword evidence="3" id="KW-1185">Reference proteome</keyword>